<dbReference type="STRING" id="1631871.FOL01_1563"/>
<dbReference type="RefSeq" id="WP_075270166.1">
    <property type="nucleotide sequence ID" value="NZ_CP014332.1"/>
</dbReference>
<dbReference type="Proteomes" id="UP000185473">
    <property type="component" value="Chromosome"/>
</dbReference>
<accession>A0A1L6RD85</accession>
<dbReference type="KEGG" id="wjo:FOL01_1563"/>
<name>A0A1L6RD85_9LACO</name>
<dbReference type="AlphaFoldDB" id="A0A1L6RD85"/>
<proteinExistence type="predicted"/>
<evidence type="ECO:0000313" key="2">
    <source>
        <dbReference type="Proteomes" id="UP000185473"/>
    </source>
</evidence>
<dbReference type="EMBL" id="CP014332">
    <property type="protein sequence ID" value="APS42422.1"/>
    <property type="molecule type" value="Genomic_DNA"/>
</dbReference>
<keyword evidence="2" id="KW-1185">Reference proteome</keyword>
<sequence>MTELDIAKYLRQTRDMMHEVSVQWETPIGPKQILLNDYLNLDVSLSELTFKTQSVLLNVPGKQPRQDEQEVLALYSQAFVQFLTISLRQQWTHLMVMTDEDIAQFGRFPQRHLAHQFMGIKTMLLNSYHQKRQADFSHAWRSFLKLGLVELGISQADLHKAIQNNFNDNYA</sequence>
<dbReference type="OrthoDB" id="5506143at2"/>
<protein>
    <submittedName>
        <fullName evidence="1">Dimeric dUTPase</fullName>
    </submittedName>
</protein>
<organism evidence="1 2">
    <name type="scientific">Weissella jogaejeotgali</name>
    <dbReference type="NCBI Taxonomy" id="1631871"/>
    <lineage>
        <taxon>Bacteria</taxon>
        <taxon>Bacillati</taxon>
        <taxon>Bacillota</taxon>
        <taxon>Bacilli</taxon>
        <taxon>Lactobacillales</taxon>
        <taxon>Lactobacillaceae</taxon>
        <taxon>Weissella</taxon>
    </lineage>
</organism>
<reference evidence="1 2" key="1">
    <citation type="submission" date="2016-02" db="EMBL/GenBank/DDBJ databases">
        <title>Complete Genome Sequence of Weissella jogaejeotgali FOL01.</title>
        <authorList>
            <person name="Lee J.-H."/>
            <person name="Ku H.-J."/>
        </authorList>
    </citation>
    <scope>NUCLEOTIDE SEQUENCE [LARGE SCALE GENOMIC DNA]</scope>
    <source>
        <strain evidence="1 2">FOL01</strain>
    </source>
</reference>
<gene>
    <name evidence="1" type="ORF">FOL01_1563</name>
</gene>
<evidence type="ECO:0000313" key="1">
    <source>
        <dbReference type="EMBL" id="APS42422.1"/>
    </source>
</evidence>